<dbReference type="Proteomes" id="UP000659630">
    <property type="component" value="Unassembled WGS sequence"/>
</dbReference>
<dbReference type="InterPro" id="IPR012318">
    <property type="entry name" value="HTH_CRP"/>
</dbReference>
<dbReference type="InterPro" id="IPR036390">
    <property type="entry name" value="WH_DNA-bd_sf"/>
</dbReference>
<dbReference type="Pfam" id="PF01037">
    <property type="entry name" value="AsnC_trans_reg"/>
    <property type="match status" value="1"/>
</dbReference>
<dbReference type="FunFam" id="1.10.10.10:FF:000186">
    <property type="entry name" value="AsnC family transcriptional regulator"/>
    <property type="match status" value="1"/>
</dbReference>
<evidence type="ECO:0000256" key="3">
    <source>
        <dbReference type="ARBA" id="ARBA00023163"/>
    </source>
</evidence>
<dbReference type="SUPFAM" id="SSF54909">
    <property type="entry name" value="Dimeric alpha+beta barrel"/>
    <property type="match status" value="1"/>
</dbReference>
<gene>
    <name evidence="5" type="ORF">H8S23_07075</name>
</gene>
<name>A0A923IEQ6_9FIRM</name>
<dbReference type="SUPFAM" id="SSF46785">
    <property type="entry name" value="Winged helix' DNA-binding domain"/>
    <property type="match status" value="1"/>
</dbReference>
<evidence type="ECO:0000313" key="6">
    <source>
        <dbReference type="Proteomes" id="UP000659630"/>
    </source>
</evidence>
<keyword evidence="6" id="KW-1185">Reference proteome</keyword>
<dbReference type="InterPro" id="IPR000485">
    <property type="entry name" value="AsnC-type_HTH_dom"/>
</dbReference>
<evidence type="ECO:0000256" key="1">
    <source>
        <dbReference type="ARBA" id="ARBA00023015"/>
    </source>
</evidence>
<dbReference type="InterPro" id="IPR019887">
    <property type="entry name" value="Tscrpt_reg_AsnC/Lrp_C"/>
</dbReference>
<dbReference type="InterPro" id="IPR019885">
    <property type="entry name" value="Tscrpt_reg_HTH_AsnC-type_CS"/>
</dbReference>
<organism evidence="5 6">
    <name type="scientific">Anaerofilum hominis</name>
    <dbReference type="NCBI Taxonomy" id="2763016"/>
    <lineage>
        <taxon>Bacteria</taxon>
        <taxon>Bacillati</taxon>
        <taxon>Bacillota</taxon>
        <taxon>Clostridia</taxon>
        <taxon>Eubacteriales</taxon>
        <taxon>Oscillospiraceae</taxon>
        <taxon>Anaerofilum</taxon>
    </lineage>
</organism>
<dbReference type="GO" id="GO:0005829">
    <property type="term" value="C:cytosol"/>
    <property type="evidence" value="ECO:0007669"/>
    <property type="project" value="TreeGrafter"/>
</dbReference>
<dbReference type="SMART" id="SM00344">
    <property type="entry name" value="HTH_ASNC"/>
    <property type="match status" value="1"/>
</dbReference>
<comment type="caution">
    <text evidence="5">The sequence shown here is derived from an EMBL/GenBank/DDBJ whole genome shotgun (WGS) entry which is preliminary data.</text>
</comment>
<evidence type="ECO:0000256" key="2">
    <source>
        <dbReference type="ARBA" id="ARBA00023125"/>
    </source>
</evidence>
<dbReference type="InterPro" id="IPR019888">
    <property type="entry name" value="Tscrpt_reg_AsnC-like"/>
</dbReference>
<dbReference type="PROSITE" id="PS50956">
    <property type="entry name" value="HTH_ASNC_2"/>
    <property type="match status" value="1"/>
</dbReference>
<dbReference type="Gene3D" id="3.30.70.920">
    <property type="match status" value="1"/>
</dbReference>
<protein>
    <submittedName>
        <fullName evidence="5">Lrp/AsnC family transcriptional regulator</fullName>
    </submittedName>
</protein>
<dbReference type="InterPro" id="IPR036388">
    <property type="entry name" value="WH-like_DNA-bd_sf"/>
</dbReference>
<proteinExistence type="predicted"/>
<dbReference type="GO" id="GO:0006355">
    <property type="term" value="P:regulation of DNA-templated transcription"/>
    <property type="evidence" value="ECO:0007669"/>
    <property type="project" value="InterPro"/>
</dbReference>
<dbReference type="CDD" id="cd00090">
    <property type="entry name" value="HTH_ARSR"/>
    <property type="match status" value="1"/>
</dbReference>
<dbReference type="PROSITE" id="PS00519">
    <property type="entry name" value="HTH_ASNC_1"/>
    <property type="match status" value="1"/>
</dbReference>
<reference evidence="5" key="1">
    <citation type="submission" date="2020-08" db="EMBL/GenBank/DDBJ databases">
        <title>Genome public.</title>
        <authorList>
            <person name="Liu C."/>
            <person name="Sun Q."/>
        </authorList>
    </citation>
    <scope>NUCLEOTIDE SEQUENCE</scope>
    <source>
        <strain evidence="5">BX8</strain>
    </source>
</reference>
<evidence type="ECO:0000259" key="4">
    <source>
        <dbReference type="PROSITE" id="PS50956"/>
    </source>
</evidence>
<keyword evidence="2" id="KW-0238">DNA-binding</keyword>
<evidence type="ECO:0000313" key="5">
    <source>
        <dbReference type="EMBL" id="MBC5581267.1"/>
    </source>
</evidence>
<dbReference type="InterPro" id="IPR011991">
    <property type="entry name" value="ArsR-like_HTH"/>
</dbReference>
<dbReference type="PRINTS" id="PR00033">
    <property type="entry name" value="HTHASNC"/>
</dbReference>
<feature type="domain" description="HTH asnC-type" evidence="4">
    <location>
        <begin position="1"/>
        <end position="62"/>
    </location>
</feature>
<sequence length="142" mass="15771">MDMLDKQILALLEQNARMSVKEIAAQVALTPPAVSQRIRRLEQEGIIQGYTTVIDLARAGRSIRALISLSVPPAAREDFLHMVAQQPSVLQCHHVTGDYSYILSVATRDMDSLERLINRFQKIGQTSTQIILSSTEASVKLL</sequence>
<keyword evidence="3" id="KW-0804">Transcription</keyword>
<dbReference type="AlphaFoldDB" id="A0A923IEQ6"/>
<dbReference type="PANTHER" id="PTHR30154">
    <property type="entry name" value="LEUCINE-RESPONSIVE REGULATORY PROTEIN"/>
    <property type="match status" value="1"/>
</dbReference>
<dbReference type="GO" id="GO:0043200">
    <property type="term" value="P:response to amino acid"/>
    <property type="evidence" value="ECO:0007669"/>
    <property type="project" value="TreeGrafter"/>
</dbReference>
<dbReference type="PANTHER" id="PTHR30154:SF34">
    <property type="entry name" value="TRANSCRIPTIONAL REGULATOR AZLB"/>
    <property type="match status" value="1"/>
</dbReference>
<dbReference type="Gene3D" id="1.10.10.10">
    <property type="entry name" value="Winged helix-like DNA-binding domain superfamily/Winged helix DNA-binding domain"/>
    <property type="match status" value="1"/>
</dbReference>
<keyword evidence="1" id="KW-0805">Transcription regulation</keyword>
<dbReference type="EMBL" id="JACONZ010000002">
    <property type="protein sequence ID" value="MBC5581267.1"/>
    <property type="molecule type" value="Genomic_DNA"/>
</dbReference>
<accession>A0A923IEQ6</accession>
<dbReference type="InterPro" id="IPR011008">
    <property type="entry name" value="Dimeric_a/b-barrel"/>
</dbReference>
<dbReference type="SMART" id="SM00419">
    <property type="entry name" value="HTH_CRP"/>
    <property type="match status" value="1"/>
</dbReference>
<dbReference type="GO" id="GO:0043565">
    <property type="term" value="F:sequence-specific DNA binding"/>
    <property type="evidence" value="ECO:0007669"/>
    <property type="project" value="InterPro"/>
</dbReference>
<dbReference type="Pfam" id="PF13412">
    <property type="entry name" value="HTH_24"/>
    <property type="match status" value="1"/>
</dbReference>